<proteinExistence type="predicted"/>
<evidence type="ECO:0000313" key="3">
    <source>
        <dbReference type="Proteomes" id="UP000824540"/>
    </source>
</evidence>
<evidence type="ECO:0000256" key="1">
    <source>
        <dbReference type="SAM" id="MobiDB-lite"/>
    </source>
</evidence>
<evidence type="ECO:0000313" key="2">
    <source>
        <dbReference type="EMBL" id="KAG9334414.1"/>
    </source>
</evidence>
<dbReference type="Proteomes" id="UP000824540">
    <property type="component" value="Unassembled WGS sequence"/>
</dbReference>
<protein>
    <submittedName>
        <fullName evidence="2">Uncharacterized protein</fullName>
    </submittedName>
</protein>
<name>A0A8T2N2V3_9TELE</name>
<keyword evidence="3" id="KW-1185">Reference proteome</keyword>
<dbReference type="AlphaFoldDB" id="A0A8T2N2V3"/>
<feature type="compositionally biased region" description="Basic and acidic residues" evidence="1">
    <location>
        <begin position="316"/>
        <end position="329"/>
    </location>
</feature>
<accession>A0A8T2N2V3</accession>
<feature type="region of interest" description="Disordered" evidence="1">
    <location>
        <begin position="289"/>
        <end position="346"/>
    </location>
</feature>
<gene>
    <name evidence="2" type="ORF">JZ751_008164</name>
</gene>
<feature type="compositionally biased region" description="Polar residues" evidence="1">
    <location>
        <begin position="300"/>
        <end position="313"/>
    </location>
</feature>
<organism evidence="2 3">
    <name type="scientific">Albula glossodonta</name>
    <name type="common">roundjaw bonefish</name>
    <dbReference type="NCBI Taxonomy" id="121402"/>
    <lineage>
        <taxon>Eukaryota</taxon>
        <taxon>Metazoa</taxon>
        <taxon>Chordata</taxon>
        <taxon>Craniata</taxon>
        <taxon>Vertebrata</taxon>
        <taxon>Euteleostomi</taxon>
        <taxon>Actinopterygii</taxon>
        <taxon>Neopterygii</taxon>
        <taxon>Teleostei</taxon>
        <taxon>Albuliformes</taxon>
        <taxon>Albulidae</taxon>
        <taxon>Albula</taxon>
    </lineage>
</organism>
<feature type="compositionally biased region" description="Pro residues" evidence="1">
    <location>
        <begin position="289"/>
        <end position="299"/>
    </location>
</feature>
<comment type="caution">
    <text evidence="2">The sequence shown here is derived from an EMBL/GenBank/DDBJ whole genome shotgun (WGS) entry which is preliminary data.</text>
</comment>
<reference evidence="2" key="1">
    <citation type="thesis" date="2021" institute="BYU ScholarsArchive" country="Provo, UT, USA">
        <title>Applications of and Algorithms for Genome Assembly and Genomic Analyses with an Emphasis on Marine Teleosts.</title>
        <authorList>
            <person name="Pickett B.D."/>
        </authorList>
    </citation>
    <scope>NUCLEOTIDE SEQUENCE</scope>
    <source>
        <strain evidence="2">HI-2016</strain>
    </source>
</reference>
<dbReference type="EMBL" id="JAFBMS010000151">
    <property type="protein sequence ID" value="KAG9334414.1"/>
    <property type="molecule type" value="Genomic_DNA"/>
</dbReference>
<sequence>MRRLDIWPGGAVSGPDLGGVPSGRYSTDQGHTLNLNAFRPKLPNCKVIGPKSGGLGHCNAGGEDCSTETLCVGLTKKRRLNRNRKYLVAVMQPFPMVPMLRTGEREVGGLLTSNLAAPPSFSIAAIGQETSQTVPLKDDERYPATQTEIYGHLDTVASCNGLKLCDSTGENMVRERGHVLTLENTTTHLHQAHYAKPVLAASKWGIVFSVSVHTQGIHGHGQPQGHPERAAQDCSHRTARRKHPEGTTIKTLRSQGPRYCPEKCLRSEMPVNKCGPSCLKPMGFHPPSYPTNGIPPPSCPSNEIPSFTVERQTGNAEEKERERERERGGHAARGPGRTQAQGRCSKTPAPCGLSGLGYERATAAGMESLQPSPRSRHPNFSLLKVVCDLQRKASVLWGSTESLSRGRVELLLAISTLHFPLQSWGDAKLDMAFTDGEAPLSYAVIRRRNCDRSEMNSAQDQTLNPHHPLA</sequence>